<dbReference type="RefSeq" id="WP_021366883.1">
    <property type="nucleotide sequence ID" value="NZ_BBYB01000197.1"/>
</dbReference>
<dbReference type="EMBL" id="LK932994">
    <property type="protein sequence ID" value="CDT13937.1"/>
    <property type="molecule type" value="Genomic_DNA"/>
</dbReference>
<dbReference type="EMBL" id="LK932402">
    <property type="protein sequence ID" value="CDS87663.1"/>
    <property type="molecule type" value="Genomic_DNA"/>
</dbReference>
<reference evidence="2" key="1">
    <citation type="submission" date="2014-07" db="EMBL/GenBank/DDBJ databases">
        <authorList>
            <person name="Monot Marc"/>
        </authorList>
    </citation>
    <scope>NUCLEOTIDE SEQUENCE</scope>
    <source>
        <strain evidence="3">7032989</strain>
        <strain evidence="2">7032994</strain>
    </source>
</reference>
<proteinExistence type="predicted"/>
<evidence type="ECO:0000313" key="2">
    <source>
        <dbReference type="EMBL" id="CDS87663.1"/>
    </source>
</evidence>
<evidence type="ECO:0008006" key="4">
    <source>
        <dbReference type="Google" id="ProtNLM"/>
    </source>
</evidence>
<evidence type="ECO:0000313" key="3">
    <source>
        <dbReference type="EMBL" id="CDT13937.1"/>
    </source>
</evidence>
<gene>
    <name evidence="3" type="ORF">BN1095_330106</name>
    <name evidence="1" type="ORF">BN1096_520446</name>
    <name evidence="2" type="ORF">BN1097_630168</name>
</gene>
<sequence length="417" mass="49210">MDLSGIFKYYCKECENTWNNSSVELFENIETYSKDSQKKREKELDKLLNTISVHLERYPSDAVLRKMWVKKGEVFLQKTLEKENIFKLEKMDVEDRKKFLEITKQFIRDARKFDDDLPIGDIMQAMRNVWISNALQLLFGKEVYYSKANFAYSMLYPYTDNYLDNTNIDKNDKILFNNWLEKRLLGEHTKSKDYHESKVSQMIDYIESVYPREKFTEVYESLLLIFKSQVNSLKQHGKENHLCKEDLLSISIEKGGSSVLVDGYLISGLMTKEEIEFCIGYGFLLQISDDLQDIKEDLKYNHKTIITEMSKEGTLDKVVNKLINFTIELIDSFKINNKNKSVITMIKNDCLMLILFSVVYNAEFFSVGYIKEVEKFIPYTIDYSLEIEEKIKEKFKNIDVLNNENEYKEMIDIICAE</sequence>
<dbReference type="AlphaFoldDB" id="A0A069AAF6"/>
<accession>A0A069AAF6</accession>
<name>A0A069AAF6_CLODI</name>
<dbReference type="EMBL" id="LK932505">
    <property type="protein sequence ID" value="CDS85723.1"/>
    <property type="molecule type" value="Genomic_DNA"/>
</dbReference>
<protein>
    <recommendedName>
        <fullName evidence="4">Flagellar protein FliS</fullName>
    </recommendedName>
</protein>
<evidence type="ECO:0000313" key="1">
    <source>
        <dbReference type="EMBL" id="CDS85723.1"/>
    </source>
</evidence>
<organism evidence="2">
    <name type="scientific">Clostridioides difficile</name>
    <name type="common">Peptoclostridium difficile</name>
    <dbReference type="NCBI Taxonomy" id="1496"/>
    <lineage>
        <taxon>Bacteria</taxon>
        <taxon>Bacillati</taxon>
        <taxon>Bacillota</taxon>
        <taxon>Clostridia</taxon>
        <taxon>Peptostreptococcales</taxon>
        <taxon>Peptostreptococcaceae</taxon>
        <taxon>Clostridioides</taxon>
    </lineage>
</organism>